<dbReference type="AlphaFoldDB" id="A0A392U0W7"/>
<evidence type="ECO:0000313" key="2">
    <source>
        <dbReference type="Proteomes" id="UP000265520"/>
    </source>
</evidence>
<protein>
    <submittedName>
        <fullName evidence="1">Uncharacterized protein</fullName>
    </submittedName>
</protein>
<accession>A0A392U0W7</accession>
<evidence type="ECO:0000313" key="1">
    <source>
        <dbReference type="EMBL" id="MCI66999.1"/>
    </source>
</evidence>
<sequence length="63" mass="7212">MTISYIDFAAARRAICLRNAREEQMKMRDVPDEAARRADDQEFLMHPSNTLARRAILSCAARS</sequence>
<comment type="caution">
    <text evidence="1">The sequence shown here is derived from an EMBL/GenBank/DDBJ whole genome shotgun (WGS) entry which is preliminary data.</text>
</comment>
<name>A0A392U0W7_9FABA</name>
<reference evidence="1 2" key="1">
    <citation type="journal article" date="2018" name="Front. Plant Sci.">
        <title>Red Clover (Trifolium pratense) and Zigzag Clover (T. medium) - A Picture of Genomic Similarities and Differences.</title>
        <authorList>
            <person name="Dluhosova J."/>
            <person name="Istvanek J."/>
            <person name="Nedelnik J."/>
            <person name="Repkova J."/>
        </authorList>
    </citation>
    <scope>NUCLEOTIDE SEQUENCE [LARGE SCALE GENOMIC DNA]</scope>
    <source>
        <strain evidence="2">cv. 10/8</strain>
        <tissue evidence="1">Leaf</tissue>
    </source>
</reference>
<organism evidence="1 2">
    <name type="scientific">Trifolium medium</name>
    <dbReference type="NCBI Taxonomy" id="97028"/>
    <lineage>
        <taxon>Eukaryota</taxon>
        <taxon>Viridiplantae</taxon>
        <taxon>Streptophyta</taxon>
        <taxon>Embryophyta</taxon>
        <taxon>Tracheophyta</taxon>
        <taxon>Spermatophyta</taxon>
        <taxon>Magnoliopsida</taxon>
        <taxon>eudicotyledons</taxon>
        <taxon>Gunneridae</taxon>
        <taxon>Pentapetalae</taxon>
        <taxon>rosids</taxon>
        <taxon>fabids</taxon>
        <taxon>Fabales</taxon>
        <taxon>Fabaceae</taxon>
        <taxon>Papilionoideae</taxon>
        <taxon>50 kb inversion clade</taxon>
        <taxon>NPAAA clade</taxon>
        <taxon>Hologalegina</taxon>
        <taxon>IRL clade</taxon>
        <taxon>Trifolieae</taxon>
        <taxon>Trifolium</taxon>
    </lineage>
</organism>
<dbReference type="EMBL" id="LXQA010706709">
    <property type="protein sequence ID" value="MCI66999.1"/>
    <property type="molecule type" value="Genomic_DNA"/>
</dbReference>
<proteinExistence type="predicted"/>
<keyword evidence="2" id="KW-1185">Reference proteome</keyword>
<dbReference type="Proteomes" id="UP000265520">
    <property type="component" value="Unassembled WGS sequence"/>
</dbReference>